<dbReference type="EMBL" id="UAQM01000011">
    <property type="protein sequence ID" value="SPU44262.1"/>
    <property type="molecule type" value="Genomic_DNA"/>
</dbReference>
<dbReference type="RefSeq" id="WP_128115652.1">
    <property type="nucleotide sequence ID" value="NZ_UAQM01000011.1"/>
</dbReference>
<evidence type="ECO:0000313" key="2">
    <source>
        <dbReference type="Proteomes" id="UP000250358"/>
    </source>
</evidence>
<accession>A0A2X1AUL1</accession>
<organism evidence="1 2">
    <name type="scientific">Brevundimonas diminuta</name>
    <name type="common">Pseudomonas diminuta</name>
    <dbReference type="NCBI Taxonomy" id="293"/>
    <lineage>
        <taxon>Bacteria</taxon>
        <taxon>Pseudomonadati</taxon>
        <taxon>Pseudomonadota</taxon>
        <taxon>Alphaproteobacteria</taxon>
        <taxon>Caulobacterales</taxon>
        <taxon>Caulobacteraceae</taxon>
        <taxon>Brevundimonas</taxon>
    </lineage>
</organism>
<sequence>MNEDRTFDHARLKALFAKLVVKVGRQDAAAARLGISRQRISQLCSANPEHARDIPTWEQVWTLEDACGQSVIFGAFAAEIEPPAVATTACPIKESHDVVQAAAAILPIASAIQAGDLAAIDALMDGLDRVKHEARELRVVATNVTRLREAC</sequence>
<protein>
    <submittedName>
        <fullName evidence="1">Uncharacterized protein</fullName>
    </submittedName>
</protein>
<gene>
    <name evidence="1" type="ORF">NCTC11165_01664</name>
</gene>
<evidence type="ECO:0000313" key="1">
    <source>
        <dbReference type="EMBL" id="SPU44262.1"/>
    </source>
</evidence>
<dbReference type="Proteomes" id="UP000250358">
    <property type="component" value="Unassembled WGS sequence"/>
</dbReference>
<name>A0A2X1AUL1_BREDI</name>
<dbReference type="AlphaFoldDB" id="A0A2X1AUL1"/>
<proteinExistence type="predicted"/>
<reference evidence="1 2" key="1">
    <citation type="submission" date="2018-06" db="EMBL/GenBank/DDBJ databases">
        <authorList>
            <consortium name="Pathogen Informatics"/>
            <person name="Doyle S."/>
        </authorList>
    </citation>
    <scope>NUCLEOTIDE SEQUENCE [LARGE SCALE GENOMIC DNA]</scope>
    <source>
        <strain evidence="1 2">NCTC11165</strain>
    </source>
</reference>